<sequence>MLDESYRRGRVFGITGLLAHLLVSCVGHYFFRAKMFVDLDKTIAKEIVAATSRSKGGQSKALINPKPVEQQVKELLATSPNLGKLHWVPKELSHHEVANPRVSTSSSGLVQDEKPSIPIHPEVMHTLNEGLSIPPNNVVNELGDDHYVKFRILKSKKPIMVANIIDSLSNSDTVEREFQPRVVLNSVLDDIFSWLSNLVSGFFCAKTISLLAHVVRKLFFYGCGCCRLEDSYHGRWYARKLKDWNGNIGTQ</sequence>
<name>A0ABD2XTY2_9GENT</name>
<keyword evidence="1" id="KW-1133">Transmembrane helix</keyword>
<comment type="caution">
    <text evidence="2">The sequence shown here is derived from an EMBL/GenBank/DDBJ whole genome shotgun (WGS) entry which is preliminary data.</text>
</comment>
<organism evidence="2 3">
    <name type="scientific">Cinchona calisaya</name>
    <dbReference type="NCBI Taxonomy" id="153742"/>
    <lineage>
        <taxon>Eukaryota</taxon>
        <taxon>Viridiplantae</taxon>
        <taxon>Streptophyta</taxon>
        <taxon>Embryophyta</taxon>
        <taxon>Tracheophyta</taxon>
        <taxon>Spermatophyta</taxon>
        <taxon>Magnoliopsida</taxon>
        <taxon>eudicotyledons</taxon>
        <taxon>Gunneridae</taxon>
        <taxon>Pentapetalae</taxon>
        <taxon>asterids</taxon>
        <taxon>lamiids</taxon>
        <taxon>Gentianales</taxon>
        <taxon>Rubiaceae</taxon>
        <taxon>Cinchonoideae</taxon>
        <taxon>Cinchoneae</taxon>
        <taxon>Cinchona</taxon>
    </lineage>
</organism>
<protein>
    <submittedName>
        <fullName evidence="2">Uncharacterized protein</fullName>
    </submittedName>
</protein>
<dbReference type="PROSITE" id="PS51257">
    <property type="entry name" value="PROKAR_LIPOPROTEIN"/>
    <property type="match status" value="1"/>
</dbReference>
<dbReference type="EMBL" id="JBJUIK010000017">
    <property type="protein sequence ID" value="KAL3498323.1"/>
    <property type="molecule type" value="Genomic_DNA"/>
</dbReference>
<dbReference type="AlphaFoldDB" id="A0ABD2XTY2"/>
<accession>A0ABD2XTY2</accession>
<keyword evidence="1" id="KW-0472">Membrane</keyword>
<dbReference type="Proteomes" id="UP001630127">
    <property type="component" value="Unassembled WGS sequence"/>
</dbReference>
<gene>
    <name evidence="2" type="ORF">ACH5RR_041055</name>
</gene>
<keyword evidence="1" id="KW-0812">Transmembrane</keyword>
<evidence type="ECO:0000256" key="1">
    <source>
        <dbReference type="SAM" id="Phobius"/>
    </source>
</evidence>
<evidence type="ECO:0000313" key="3">
    <source>
        <dbReference type="Proteomes" id="UP001630127"/>
    </source>
</evidence>
<evidence type="ECO:0000313" key="2">
    <source>
        <dbReference type="EMBL" id="KAL3498323.1"/>
    </source>
</evidence>
<proteinExistence type="predicted"/>
<keyword evidence="3" id="KW-1185">Reference proteome</keyword>
<reference evidence="2 3" key="1">
    <citation type="submission" date="2024-11" db="EMBL/GenBank/DDBJ databases">
        <title>A near-complete genome assembly of Cinchona calisaya.</title>
        <authorList>
            <person name="Lian D.C."/>
            <person name="Zhao X.W."/>
            <person name="Wei L."/>
        </authorList>
    </citation>
    <scope>NUCLEOTIDE SEQUENCE [LARGE SCALE GENOMIC DNA]</scope>
    <source>
        <tissue evidence="2">Nenye</tissue>
    </source>
</reference>
<feature type="transmembrane region" description="Helical" evidence="1">
    <location>
        <begin position="12"/>
        <end position="31"/>
    </location>
</feature>